<evidence type="ECO:0000313" key="2">
    <source>
        <dbReference type="EMBL" id="VFT81612.1"/>
    </source>
</evidence>
<reference evidence="2 3" key="1">
    <citation type="submission" date="2019-03" db="EMBL/GenBank/DDBJ databases">
        <authorList>
            <person name="Gaulin E."/>
            <person name="Dumas B."/>
        </authorList>
    </citation>
    <scope>NUCLEOTIDE SEQUENCE [LARGE SCALE GENOMIC DNA]</scope>
    <source>
        <strain evidence="2">CBS 568.67</strain>
    </source>
</reference>
<name>A0A485KD67_9STRA</name>
<organism evidence="2 3">
    <name type="scientific">Aphanomyces stellatus</name>
    <dbReference type="NCBI Taxonomy" id="120398"/>
    <lineage>
        <taxon>Eukaryota</taxon>
        <taxon>Sar</taxon>
        <taxon>Stramenopiles</taxon>
        <taxon>Oomycota</taxon>
        <taxon>Saprolegniomycetes</taxon>
        <taxon>Saprolegniales</taxon>
        <taxon>Verrucalvaceae</taxon>
        <taxon>Aphanomyces</taxon>
    </lineage>
</organism>
<dbReference type="EMBL" id="CAADRA010001114">
    <property type="protein sequence ID" value="VFT81612.1"/>
    <property type="molecule type" value="Genomic_DNA"/>
</dbReference>
<evidence type="ECO:0000313" key="1">
    <source>
        <dbReference type="EMBL" id="KAF0713138.1"/>
    </source>
</evidence>
<dbReference type="EMBL" id="VJMH01001114">
    <property type="protein sequence ID" value="KAF0713138.1"/>
    <property type="molecule type" value="Genomic_DNA"/>
</dbReference>
<keyword evidence="3" id="KW-1185">Reference proteome</keyword>
<protein>
    <submittedName>
        <fullName evidence="2">Aste57867_4502 protein</fullName>
    </submittedName>
</protein>
<proteinExistence type="predicted"/>
<dbReference type="AlphaFoldDB" id="A0A485KD67"/>
<accession>A0A485KD67</accession>
<dbReference type="InterPro" id="IPR016024">
    <property type="entry name" value="ARM-type_fold"/>
</dbReference>
<gene>
    <name evidence="2" type="primary">Aste57867_4502</name>
    <name evidence="1" type="ORF">As57867_004489</name>
    <name evidence="2" type="ORF">ASTE57867_4502</name>
</gene>
<reference evidence="1" key="2">
    <citation type="submission" date="2019-06" db="EMBL/GenBank/DDBJ databases">
        <title>Genomics analysis of Aphanomyces spp. identifies a new class of oomycete effector associated with host adaptation.</title>
        <authorList>
            <person name="Gaulin E."/>
        </authorList>
    </citation>
    <scope>NUCLEOTIDE SEQUENCE</scope>
    <source>
        <strain evidence="1">CBS 578.67</strain>
    </source>
</reference>
<sequence>MNPIGVDEAKRWELTTLCVEDLHAKGRLEELHEWNGTLESMDERMNSHKAVWTNPHYVAFVGYWFRKLVAHGDVKETWNKRVAMVRNCRRVLMDAACPQRILQHGVEQLYKFGQRDPSFVIFALGVESFQYTTHSNAFRSAMQALHGLLLCMEGSGSSFETLYKELMDNDVSVQLSNVLNQSLFSPSAPLRSIGSKILYQIILDSTSDEAERVLNVLLDCAENEDGNDKVRAHTYGLAWEVLDVRRDLFCVEIWASISNSLRDSVSLVRNVAIFSVARMLFRENRLVLAVPMASQLQICQD</sequence>
<dbReference type="SUPFAM" id="SSF48371">
    <property type="entry name" value="ARM repeat"/>
    <property type="match status" value="1"/>
</dbReference>
<dbReference type="Proteomes" id="UP000332933">
    <property type="component" value="Unassembled WGS sequence"/>
</dbReference>
<evidence type="ECO:0000313" key="3">
    <source>
        <dbReference type="Proteomes" id="UP000332933"/>
    </source>
</evidence>